<organism evidence="1 2">
    <name type="scientific">Paenibacillus radicis</name>
    <name type="common">ex Gao et al. 2016</name>
    <dbReference type="NCBI Taxonomy" id="1737354"/>
    <lineage>
        <taxon>Bacteria</taxon>
        <taxon>Bacillati</taxon>
        <taxon>Bacillota</taxon>
        <taxon>Bacilli</taxon>
        <taxon>Bacillales</taxon>
        <taxon>Paenibacillaceae</taxon>
        <taxon>Paenibacillus</taxon>
    </lineage>
</organism>
<dbReference type="InterPro" id="IPR027417">
    <property type="entry name" value="P-loop_NTPase"/>
</dbReference>
<accession>A0A917HK79</accession>
<sequence length="580" mass="67774">MKHIDHKQTSEDYVDLYGEEYTSKILELERTINTRINRPLHFNVFGFEAGLGKSRETNRIIDESFDDWNNTNKFLIVKPFKKDVIDTEEYFKHWNMGMKPNVLGITSENSQKWEENCERLRDIRVIIITHQRYKDLCLKDELRDAYSKDRNVLIIDEKINFPIFTFSKTVYDEVRSILGISIQGDLDKVCDKLLRELQKNSIEKHQTRCIRCELKINPRTLENFMKLMEVNMKSISNMLHRKTVENFIEGLALWYSNKCIYNGGNISTCNQKHSLWGLENNIILDAGAIVDGIYRVDNKRFTLLGQERIVDHSKSFFHIVDFNSSKEKIKHNKDEYFAEISARIKSNHKIDDKTLIICHKENANSIRLELLQSGVTSIGVGDDYFNQEYAINWFNNLVGKNLYSDFTKCWIIGTPNLSYEKYPIQYMQYAENGIGKRSLNIVKGRFVNPELNLVQVGFIAAEIYQSIKRIQRNSNPKGEFFLVNSDPEIISSVFSQIKGMVQRKAIKLDFTRNGFTTKEPDNVDKFIEYITAKEKGTYEKKQILSDIKVSNFSRIAKDERVIDLIQTSNIRIHNKHVEVL</sequence>
<comment type="caution">
    <text evidence="1">The sequence shown here is derived from an EMBL/GenBank/DDBJ whole genome shotgun (WGS) entry which is preliminary data.</text>
</comment>
<dbReference type="Proteomes" id="UP000600247">
    <property type="component" value="Unassembled WGS sequence"/>
</dbReference>
<dbReference type="AlphaFoldDB" id="A0A917HK79"/>
<dbReference type="EMBL" id="BMHY01000010">
    <property type="protein sequence ID" value="GGG82070.1"/>
    <property type="molecule type" value="Genomic_DNA"/>
</dbReference>
<name>A0A917HK79_9BACL</name>
<evidence type="ECO:0000313" key="1">
    <source>
        <dbReference type="EMBL" id="GGG82070.1"/>
    </source>
</evidence>
<gene>
    <name evidence="1" type="ORF">GCM10010918_44260</name>
</gene>
<dbReference type="SUPFAM" id="SSF52540">
    <property type="entry name" value="P-loop containing nucleoside triphosphate hydrolases"/>
    <property type="match status" value="1"/>
</dbReference>
<dbReference type="RefSeq" id="WP_188891488.1">
    <property type="nucleotide sequence ID" value="NZ_BMHY01000010.1"/>
</dbReference>
<keyword evidence="2" id="KW-1185">Reference proteome</keyword>
<evidence type="ECO:0000313" key="2">
    <source>
        <dbReference type="Proteomes" id="UP000600247"/>
    </source>
</evidence>
<protein>
    <submittedName>
        <fullName evidence="1">Uncharacterized protein</fullName>
    </submittedName>
</protein>
<proteinExistence type="predicted"/>
<reference evidence="1 2" key="1">
    <citation type="journal article" date="2014" name="Int. J. Syst. Evol. Microbiol.">
        <title>Complete genome sequence of Corynebacterium casei LMG S-19264T (=DSM 44701T), isolated from a smear-ripened cheese.</title>
        <authorList>
            <consortium name="US DOE Joint Genome Institute (JGI-PGF)"/>
            <person name="Walter F."/>
            <person name="Albersmeier A."/>
            <person name="Kalinowski J."/>
            <person name="Ruckert C."/>
        </authorList>
    </citation>
    <scope>NUCLEOTIDE SEQUENCE [LARGE SCALE GENOMIC DNA]</scope>
    <source>
        <strain evidence="1 2">CGMCC 1.15286</strain>
    </source>
</reference>